<dbReference type="CTD" id="9819180"/>
<name>A0A6A5G211_CAERE</name>
<evidence type="ECO:0000313" key="2">
    <source>
        <dbReference type="Proteomes" id="UP000483820"/>
    </source>
</evidence>
<dbReference type="KEGG" id="crq:GCK72_025445"/>
<organism evidence="1 2">
    <name type="scientific">Caenorhabditis remanei</name>
    <name type="common">Caenorhabditis vulgaris</name>
    <dbReference type="NCBI Taxonomy" id="31234"/>
    <lineage>
        <taxon>Eukaryota</taxon>
        <taxon>Metazoa</taxon>
        <taxon>Ecdysozoa</taxon>
        <taxon>Nematoda</taxon>
        <taxon>Chromadorea</taxon>
        <taxon>Rhabditida</taxon>
        <taxon>Rhabditina</taxon>
        <taxon>Rhabditomorpha</taxon>
        <taxon>Rhabditoidea</taxon>
        <taxon>Rhabditidae</taxon>
        <taxon>Peloderinae</taxon>
        <taxon>Caenorhabditis</taxon>
    </lineage>
</organism>
<proteinExistence type="predicted"/>
<dbReference type="Proteomes" id="UP000483820">
    <property type="component" value="Chromosome X"/>
</dbReference>
<sequence length="217" mass="24797">MYSSLESTAVLRPITIRGSSLPMKRLTALMSSRSVESNRSYAYSMLSHVTPRTERCRNFEQDPLAKIFIGPTISKGRSPAISFASMVPLLVYTSSFNELSKMISRYMGSARRLIIVGRTLTTDYNDKYIPLFNNCRFIHREVGGYHVLCRIYPDDVSGVEARARLDKTSDALMRGDSWEQPLGDTSQDLKNIKSDELFDFEEEDKRKPAKGHRRIRK</sequence>
<accession>A0A6A5G211</accession>
<comment type="caution">
    <text evidence="1">The sequence shown here is derived from an EMBL/GenBank/DDBJ whole genome shotgun (WGS) entry which is preliminary data.</text>
</comment>
<protein>
    <submittedName>
        <fullName evidence="1">Uncharacterized protein</fullName>
    </submittedName>
</protein>
<dbReference type="EMBL" id="WUAV01000006">
    <property type="protein sequence ID" value="KAF1748978.1"/>
    <property type="molecule type" value="Genomic_DNA"/>
</dbReference>
<dbReference type="AlphaFoldDB" id="A0A6A5G211"/>
<gene>
    <name evidence="1" type="ORF">GCK72_025445</name>
</gene>
<evidence type="ECO:0000313" key="1">
    <source>
        <dbReference type="EMBL" id="KAF1748978.1"/>
    </source>
</evidence>
<dbReference type="RefSeq" id="XP_003103600.2">
    <property type="nucleotide sequence ID" value="XM_003103552.2"/>
</dbReference>
<reference evidence="1 2" key="1">
    <citation type="submission" date="2019-12" db="EMBL/GenBank/DDBJ databases">
        <title>Chromosome-level assembly of the Caenorhabditis remanei genome.</title>
        <authorList>
            <person name="Teterina A.A."/>
            <person name="Willis J.H."/>
            <person name="Phillips P.C."/>
        </authorList>
    </citation>
    <scope>NUCLEOTIDE SEQUENCE [LARGE SCALE GENOMIC DNA]</scope>
    <source>
        <strain evidence="1 2">PX506</strain>
        <tissue evidence="1">Whole organism</tissue>
    </source>
</reference>
<dbReference type="GeneID" id="9819180"/>